<keyword evidence="2" id="KW-1185">Reference proteome</keyword>
<evidence type="ECO:0000313" key="1">
    <source>
        <dbReference type="EMBL" id="UWP80883.1"/>
    </source>
</evidence>
<dbReference type="Proteomes" id="UP001059617">
    <property type="component" value="Chromosome"/>
</dbReference>
<organism evidence="1 2">
    <name type="scientific">Dactylosporangium fulvum</name>
    <dbReference type="NCBI Taxonomy" id="53359"/>
    <lineage>
        <taxon>Bacteria</taxon>
        <taxon>Bacillati</taxon>
        <taxon>Actinomycetota</taxon>
        <taxon>Actinomycetes</taxon>
        <taxon>Micromonosporales</taxon>
        <taxon>Micromonosporaceae</taxon>
        <taxon>Dactylosporangium</taxon>
    </lineage>
</organism>
<dbReference type="SUPFAM" id="SSF48403">
    <property type="entry name" value="Ankyrin repeat"/>
    <property type="match status" value="1"/>
</dbReference>
<dbReference type="InterPro" id="IPR036770">
    <property type="entry name" value="Ankyrin_rpt-contain_sf"/>
</dbReference>
<dbReference type="InterPro" id="IPR002110">
    <property type="entry name" value="Ankyrin_rpt"/>
</dbReference>
<gene>
    <name evidence="1" type="ORF">Dfulv_38000</name>
</gene>
<dbReference type="EMBL" id="CP073720">
    <property type="protein sequence ID" value="UWP80883.1"/>
    <property type="molecule type" value="Genomic_DNA"/>
</dbReference>
<dbReference type="RefSeq" id="WP_259858646.1">
    <property type="nucleotide sequence ID" value="NZ_BAAAST010000079.1"/>
</dbReference>
<sequence>MTDYRAWVRVRRFAVPPWMIERATECRLAGDWRGACEAANIEVGVDPAAVTRLAGAEVAERVDDDLRHLVPDLLRWHFPRWPEVLALPHTQAPLALYPGGYNLLVERRHPVGEHQRLVLRFTRIDRHELDNGLHLSRERWDSRRTADLRMPVDEELLRLQDAGEWRAAWTHAGFDVSGFDDHTVPSYALTVAGHCLRAGRHDLVRLPGVIRATAARHGTPAVLVPLRWGHAVRVDAETLRAVPEGSWSGRNERLPTVPIARAERSIDIDLVRLGHLPAAALHPLVAAAMFPDAPPVRRPGPARELATIRVRCHGDWHPVVMTDGRTAVPHTTEELRREQALRALGGAPLTGCFAAVTGWTDPRGRTLLHMLSWVPSPVPLLHKLLAAGLDPEARDAEGHTPLLHAVARGGSAELIRALVAAGARRDAALPDGTDAAALARQHRRYDELFCRTGALASRA</sequence>
<reference evidence="1" key="2">
    <citation type="submission" date="2022-09" db="EMBL/GenBank/DDBJ databases">
        <title>Biosynthetic gene clusters of Dactylosporangioum fulvum.</title>
        <authorList>
            <person name="Caradec T."/>
        </authorList>
    </citation>
    <scope>NUCLEOTIDE SEQUENCE</scope>
    <source>
        <strain evidence="1">NRRL B-16292</strain>
    </source>
</reference>
<evidence type="ECO:0000313" key="2">
    <source>
        <dbReference type="Proteomes" id="UP001059617"/>
    </source>
</evidence>
<proteinExistence type="predicted"/>
<reference evidence="1" key="1">
    <citation type="submission" date="2021-04" db="EMBL/GenBank/DDBJ databases">
        <authorList>
            <person name="Hartkoorn R.C."/>
            <person name="Beaudoing E."/>
            <person name="Hot D."/>
        </authorList>
    </citation>
    <scope>NUCLEOTIDE SEQUENCE</scope>
    <source>
        <strain evidence="1">NRRL B-16292</strain>
    </source>
</reference>
<protein>
    <submittedName>
        <fullName evidence="1">Ankyrin repeat domain-containing protein</fullName>
    </submittedName>
</protein>
<dbReference type="Gene3D" id="1.25.40.20">
    <property type="entry name" value="Ankyrin repeat-containing domain"/>
    <property type="match status" value="1"/>
</dbReference>
<dbReference type="SMART" id="SM00248">
    <property type="entry name" value="ANK"/>
    <property type="match status" value="2"/>
</dbReference>
<accession>A0ABY5VT32</accession>
<name>A0ABY5VT32_9ACTN</name>